<dbReference type="InterPro" id="IPR044730">
    <property type="entry name" value="RNase_H-like_dom_plant"/>
</dbReference>
<dbReference type="Pfam" id="PF13966">
    <property type="entry name" value="zf-RVT"/>
    <property type="match status" value="1"/>
</dbReference>
<dbReference type="AlphaFoldDB" id="A0A8J6D5R5"/>
<dbReference type="PROSITE" id="PS50879">
    <property type="entry name" value="RNASE_H_1"/>
    <property type="match status" value="1"/>
</dbReference>
<name>A0A8J6D5R5_9ROSI</name>
<dbReference type="InterPro" id="IPR053151">
    <property type="entry name" value="RNase_H-like"/>
</dbReference>
<feature type="domain" description="RNase H type-1" evidence="1">
    <location>
        <begin position="131"/>
        <end position="260"/>
    </location>
</feature>
<comment type="caution">
    <text evidence="2">The sequence shown here is derived from an EMBL/GenBank/DDBJ whole genome shotgun (WGS) entry which is preliminary data.</text>
</comment>
<organism evidence="2 3">
    <name type="scientific">Gossypium anomalum</name>
    <dbReference type="NCBI Taxonomy" id="47600"/>
    <lineage>
        <taxon>Eukaryota</taxon>
        <taxon>Viridiplantae</taxon>
        <taxon>Streptophyta</taxon>
        <taxon>Embryophyta</taxon>
        <taxon>Tracheophyta</taxon>
        <taxon>Spermatophyta</taxon>
        <taxon>Magnoliopsida</taxon>
        <taxon>eudicotyledons</taxon>
        <taxon>Gunneridae</taxon>
        <taxon>Pentapetalae</taxon>
        <taxon>rosids</taxon>
        <taxon>malvids</taxon>
        <taxon>Malvales</taxon>
        <taxon>Malvaceae</taxon>
        <taxon>Malvoideae</taxon>
        <taxon>Gossypium</taxon>
    </lineage>
</organism>
<protein>
    <recommendedName>
        <fullName evidence="1">RNase H type-1 domain-containing protein</fullName>
    </recommendedName>
</protein>
<accession>A0A8J6D5R5</accession>
<proteinExistence type="predicted"/>
<dbReference type="InterPro" id="IPR012337">
    <property type="entry name" value="RNaseH-like_sf"/>
</dbReference>
<reference evidence="2 3" key="1">
    <citation type="journal article" date="2021" name="bioRxiv">
        <title>The Gossypium anomalum genome as a resource for cotton improvement and evolutionary analysis of hybrid incompatibility.</title>
        <authorList>
            <person name="Grover C.E."/>
            <person name="Yuan D."/>
            <person name="Arick M.A."/>
            <person name="Miller E.R."/>
            <person name="Hu G."/>
            <person name="Peterson D.G."/>
            <person name="Wendel J.F."/>
            <person name="Udall J.A."/>
        </authorList>
    </citation>
    <scope>NUCLEOTIDE SEQUENCE [LARGE SCALE GENOMIC DNA]</scope>
    <source>
        <strain evidence="2">JFW-Udall</strain>
        <tissue evidence="2">Leaf</tissue>
    </source>
</reference>
<dbReference type="EMBL" id="JAHUZN010000004">
    <property type="protein sequence ID" value="KAG8496056.1"/>
    <property type="molecule type" value="Genomic_DNA"/>
</dbReference>
<dbReference type="GO" id="GO:0003676">
    <property type="term" value="F:nucleic acid binding"/>
    <property type="evidence" value="ECO:0007669"/>
    <property type="project" value="InterPro"/>
</dbReference>
<gene>
    <name evidence="2" type="ORF">CXB51_009440</name>
</gene>
<sequence length="288" mass="33223">MKKKNNPITIQVNAMIFFPCRPAGPLFCSYKENSWNPKDDFWKPIWKYHSPQRVHLFLWIVAKQRLFTNFEKARRGIGQSSECPQCDHANEDTMHVLRDCAKAKEVWKLIVPIEKQARNRSRLLKIHHQCSEDWVSLFTDGAVTRSSGNASAGGVVRDRDGHWILGFTHYLGRCSHFEAELWGILDGILILLNKGYKRVRIQTDNMEVVRALNMEENVDSGITLLRRVKRVLPSEGQWEIMYIPREYNLVADKLAKIGLFWQTSLQIFEVPPDAVATSIQQAQAFSIS</sequence>
<evidence type="ECO:0000313" key="2">
    <source>
        <dbReference type="EMBL" id="KAG8496056.1"/>
    </source>
</evidence>
<dbReference type="InterPro" id="IPR036397">
    <property type="entry name" value="RNaseH_sf"/>
</dbReference>
<evidence type="ECO:0000259" key="1">
    <source>
        <dbReference type="PROSITE" id="PS50879"/>
    </source>
</evidence>
<dbReference type="Gene3D" id="3.30.420.10">
    <property type="entry name" value="Ribonuclease H-like superfamily/Ribonuclease H"/>
    <property type="match status" value="1"/>
</dbReference>
<dbReference type="CDD" id="cd06222">
    <property type="entry name" value="RNase_H_like"/>
    <property type="match status" value="1"/>
</dbReference>
<dbReference type="InterPro" id="IPR002156">
    <property type="entry name" value="RNaseH_domain"/>
</dbReference>
<dbReference type="OrthoDB" id="1744872at2759"/>
<evidence type="ECO:0000313" key="3">
    <source>
        <dbReference type="Proteomes" id="UP000701853"/>
    </source>
</evidence>
<dbReference type="Pfam" id="PF13456">
    <property type="entry name" value="RVT_3"/>
    <property type="match status" value="1"/>
</dbReference>
<keyword evidence="3" id="KW-1185">Reference proteome</keyword>
<dbReference type="PANTHER" id="PTHR47723">
    <property type="entry name" value="OS05G0353850 PROTEIN"/>
    <property type="match status" value="1"/>
</dbReference>
<dbReference type="GO" id="GO:0004523">
    <property type="term" value="F:RNA-DNA hybrid ribonuclease activity"/>
    <property type="evidence" value="ECO:0007669"/>
    <property type="project" value="InterPro"/>
</dbReference>
<dbReference type="InterPro" id="IPR026960">
    <property type="entry name" value="RVT-Znf"/>
</dbReference>
<dbReference type="Proteomes" id="UP000701853">
    <property type="component" value="Chromosome 4"/>
</dbReference>
<dbReference type="PANTHER" id="PTHR47723:SF13">
    <property type="entry name" value="PUTATIVE-RELATED"/>
    <property type="match status" value="1"/>
</dbReference>
<dbReference type="SUPFAM" id="SSF53098">
    <property type="entry name" value="Ribonuclease H-like"/>
    <property type="match status" value="1"/>
</dbReference>